<dbReference type="GO" id="GO:0005886">
    <property type="term" value="C:plasma membrane"/>
    <property type="evidence" value="ECO:0007669"/>
    <property type="project" value="UniProtKB-SubCell"/>
</dbReference>
<name>A0AAD7ZAU8_DIPPU</name>
<sequence length="521" mass="59524">MKEMTKIFSTKYIQVATHTFNNLIQLRQSECQGSNPLNVVIASDRLIKLPLTKAEGLWLVFLEAGQETNEFLQDVYIPINCEFIVGRITGPDSIKLNEVYRMAPGHILQRTTYGTWLSQQGFQTPILPLVKRRSNFHGHTITATAMNYPPLMKMDKNNRMTGGLFGMVWMILEKRLNFQTVYVEPEQKTWGAVLPNNTSTGIVGMLHSGKAEVAVFNMLMTTRRMEVMDFTIPLLNPTYHIFIRKPEQITLEWDMYLAPFTRRLWCALVVLILIISSILPFIYCVGHYHGLDRNSVNNFRIRDSLFIILAAFCQQGVEKDTPQFSSCRVLYVTTYFTAVIILASYSATLVSFLTVGKIILPFTDLEDVLRAGTHKLGAVKTSTVLYHFRSAQTGLYQRVQTHLLHEKHNSLVTDIQSGLLRVCQEPYLFMAMNTEVLPYLSQMHCDITSLPVTYFRVSLSMGLRLYSPYKPFINYELQCLYDQGLLQSYGKVCLLLFSSNKLMTETGSVLAWNICCPYSSF</sequence>
<keyword evidence="6 13" id="KW-1133">Transmembrane helix</keyword>
<reference evidence="17" key="1">
    <citation type="journal article" date="2023" name="IScience">
        <title>Live-bearing cockroach genome reveals convergent evolutionary mechanisms linked to viviparity in insects and beyond.</title>
        <authorList>
            <person name="Fouks B."/>
            <person name="Harrison M.C."/>
            <person name="Mikhailova A.A."/>
            <person name="Marchal E."/>
            <person name="English S."/>
            <person name="Carruthers M."/>
            <person name="Jennings E.C."/>
            <person name="Chiamaka E.L."/>
            <person name="Frigard R.A."/>
            <person name="Pippel M."/>
            <person name="Attardo G.M."/>
            <person name="Benoit J.B."/>
            <person name="Bornberg-Bauer E."/>
            <person name="Tobe S.S."/>
        </authorList>
    </citation>
    <scope>NUCLEOTIDE SEQUENCE</scope>
    <source>
        <strain evidence="17">Stay&amp;Tobe</strain>
    </source>
</reference>
<dbReference type="Pfam" id="PF24576">
    <property type="entry name" value="IR75A_N"/>
    <property type="match status" value="1"/>
</dbReference>
<dbReference type="Pfam" id="PF00060">
    <property type="entry name" value="Lig_chan"/>
    <property type="match status" value="1"/>
</dbReference>
<dbReference type="InterPro" id="IPR019594">
    <property type="entry name" value="Glu/Gly-bd"/>
</dbReference>
<keyword evidence="10" id="KW-0325">Glycoprotein</keyword>
<evidence type="ECO:0000259" key="15">
    <source>
        <dbReference type="Pfam" id="PF10613"/>
    </source>
</evidence>
<dbReference type="InterPro" id="IPR001320">
    <property type="entry name" value="Iontro_rcpt_C"/>
</dbReference>
<evidence type="ECO:0000256" key="10">
    <source>
        <dbReference type="ARBA" id="ARBA00023180"/>
    </source>
</evidence>
<proteinExistence type="inferred from homology"/>
<feature type="domain" description="Ionotropic receptor 75a N-terminal" evidence="16">
    <location>
        <begin position="58"/>
        <end position="144"/>
    </location>
</feature>
<dbReference type="PANTHER" id="PTHR42643:SF24">
    <property type="entry name" value="IONOTROPIC RECEPTOR 60A"/>
    <property type="match status" value="1"/>
</dbReference>
<evidence type="ECO:0000256" key="4">
    <source>
        <dbReference type="ARBA" id="ARBA00022475"/>
    </source>
</evidence>
<keyword evidence="3" id="KW-0813">Transport</keyword>
<dbReference type="AlphaFoldDB" id="A0AAD7ZAU8"/>
<keyword evidence="12" id="KW-0407">Ion channel</keyword>
<dbReference type="EMBL" id="JASPKZ010009367">
    <property type="protein sequence ID" value="KAJ9577295.1"/>
    <property type="molecule type" value="Genomic_DNA"/>
</dbReference>
<evidence type="ECO:0000259" key="16">
    <source>
        <dbReference type="Pfam" id="PF24576"/>
    </source>
</evidence>
<feature type="transmembrane region" description="Helical" evidence="13">
    <location>
        <begin position="329"/>
        <end position="353"/>
    </location>
</feature>
<dbReference type="SUPFAM" id="SSF53850">
    <property type="entry name" value="Periplasmic binding protein-like II"/>
    <property type="match status" value="1"/>
</dbReference>
<dbReference type="Gene3D" id="3.40.190.10">
    <property type="entry name" value="Periplasmic binding protein-like II"/>
    <property type="match status" value="1"/>
</dbReference>
<keyword evidence="11" id="KW-1071">Ligand-gated ion channel</keyword>
<feature type="domain" description="Ionotropic glutamate receptor C-terminal" evidence="14">
    <location>
        <begin position="263"/>
        <end position="372"/>
    </location>
</feature>
<evidence type="ECO:0000256" key="11">
    <source>
        <dbReference type="ARBA" id="ARBA00023286"/>
    </source>
</evidence>
<accession>A0AAD7ZAU8</accession>
<keyword evidence="8 13" id="KW-0472">Membrane</keyword>
<evidence type="ECO:0000256" key="2">
    <source>
        <dbReference type="ARBA" id="ARBA00008685"/>
    </source>
</evidence>
<dbReference type="Pfam" id="PF10613">
    <property type="entry name" value="Lig_chan-Glu_bd"/>
    <property type="match status" value="1"/>
</dbReference>
<keyword evidence="9" id="KW-0675">Receptor</keyword>
<organism evidence="17 18">
    <name type="scientific">Diploptera punctata</name>
    <name type="common">Pacific beetle cockroach</name>
    <dbReference type="NCBI Taxonomy" id="6984"/>
    <lineage>
        <taxon>Eukaryota</taxon>
        <taxon>Metazoa</taxon>
        <taxon>Ecdysozoa</taxon>
        <taxon>Arthropoda</taxon>
        <taxon>Hexapoda</taxon>
        <taxon>Insecta</taxon>
        <taxon>Pterygota</taxon>
        <taxon>Neoptera</taxon>
        <taxon>Polyneoptera</taxon>
        <taxon>Dictyoptera</taxon>
        <taxon>Blattodea</taxon>
        <taxon>Blaberoidea</taxon>
        <taxon>Blaberidae</taxon>
        <taxon>Diplopterinae</taxon>
        <taxon>Diploptera</taxon>
    </lineage>
</organism>
<protein>
    <recommendedName>
        <fullName evidence="19">Ionotropic glutamate receptor C-terminal domain-containing protein</fullName>
    </recommendedName>
</protein>
<evidence type="ECO:0000256" key="3">
    <source>
        <dbReference type="ARBA" id="ARBA00022448"/>
    </source>
</evidence>
<gene>
    <name evidence="17" type="ORF">L9F63_006134</name>
</gene>
<dbReference type="PANTHER" id="PTHR42643">
    <property type="entry name" value="IONOTROPIC RECEPTOR 20A-RELATED"/>
    <property type="match status" value="1"/>
</dbReference>
<evidence type="ECO:0000313" key="17">
    <source>
        <dbReference type="EMBL" id="KAJ9577295.1"/>
    </source>
</evidence>
<dbReference type="InterPro" id="IPR052192">
    <property type="entry name" value="Insect_Ionotropic_Sensory_Rcpt"/>
</dbReference>
<evidence type="ECO:0000259" key="14">
    <source>
        <dbReference type="Pfam" id="PF00060"/>
    </source>
</evidence>
<dbReference type="Proteomes" id="UP001233999">
    <property type="component" value="Unassembled WGS sequence"/>
</dbReference>
<keyword evidence="18" id="KW-1185">Reference proteome</keyword>
<keyword evidence="4" id="KW-1003">Cell membrane</keyword>
<evidence type="ECO:0000256" key="9">
    <source>
        <dbReference type="ARBA" id="ARBA00023170"/>
    </source>
</evidence>
<keyword evidence="5 13" id="KW-0812">Transmembrane</keyword>
<evidence type="ECO:0000256" key="13">
    <source>
        <dbReference type="SAM" id="Phobius"/>
    </source>
</evidence>
<evidence type="ECO:0000256" key="7">
    <source>
        <dbReference type="ARBA" id="ARBA00023065"/>
    </source>
</evidence>
<keyword evidence="7" id="KW-0406">Ion transport</keyword>
<evidence type="ECO:0008006" key="19">
    <source>
        <dbReference type="Google" id="ProtNLM"/>
    </source>
</evidence>
<evidence type="ECO:0000256" key="5">
    <source>
        <dbReference type="ARBA" id="ARBA00022692"/>
    </source>
</evidence>
<comment type="similarity">
    <text evidence="2">Belongs to the glutamate-gated ion channel (TC 1.A.10.1) family.</text>
</comment>
<dbReference type="GO" id="GO:0050906">
    <property type="term" value="P:detection of stimulus involved in sensory perception"/>
    <property type="evidence" value="ECO:0007669"/>
    <property type="project" value="UniProtKB-ARBA"/>
</dbReference>
<reference evidence="17" key="2">
    <citation type="submission" date="2023-05" db="EMBL/GenBank/DDBJ databases">
        <authorList>
            <person name="Fouks B."/>
        </authorList>
    </citation>
    <scope>NUCLEOTIDE SEQUENCE</scope>
    <source>
        <strain evidence="17">Stay&amp;Tobe</strain>
        <tissue evidence="17">Testes</tissue>
    </source>
</reference>
<dbReference type="GO" id="GO:0015276">
    <property type="term" value="F:ligand-gated monoatomic ion channel activity"/>
    <property type="evidence" value="ECO:0007669"/>
    <property type="project" value="InterPro"/>
</dbReference>
<dbReference type="InterPro" id="IPR057074">
    <property type="entry name" value="IR75A_N"/>
</dbReference>
<comment type="subcellular location">
    <subcellularLocation>
        <location evidence="1">Cell membrane</location>
        <topology evidence="1">Multi-pass membrane protein</topology>
    </subcellularLocation>
</comment>
<evidence type="ECO:0000256" key="8">
    <source>
        <dbReference type="ARBA" id="ARBA00023136"/>
    </source>
</evidence>
<evidence type="ECO:0000313" key="18">
    <source>
        <dbReference type="Proteomes" id="UP001233999"/>
    </source>
</evidence>
<evidence type="ECO:0000256" key="12">
    <source>
        <dbReference type="ARBA" id="ARBA00023303"/>
    </source>
</evidence>
<evidence type="ECO:0000256" key="1">
    <source>
        <dbReference type="ARBA" id="ARBA00004651"/>
    </source>
</evidence>
<evidence type="ECO:0000256" key="6">
    <source>
        <dbReference type="ARBA" id="ARBA00022989"/>
    </source>
</evidence>
<feature type="domain" description="Ionotropic glutamate receptor L-glutamate and glycine-binding" evidence="15">
    <location>
        <begin position="149"/>
        <end position="247"/>
    </location>
</feature>
<dbReference type="Gene3D" id="1.10.287.70">
    <property type="match status" value="1"/>
</dbReference>
<feature type="transmembrane region" description="Helical" evidence="13">
    <location>
        <begin position="264"/>
        <end position="288"/>
    </location>
</feature>
<comment type="caution">
    <text evidence="17">The sequence shown here is derived from an EMBL/GenBank/DDBJ whole genome shotgun (WGS) entry which is preliminary data.</text>
</comment>